<dbReference type="SUPFAM" id="SSF54928">
    <property type="entry name" value="RNA-binding domain, RBD"/>
    <property type="match status" value="1"/>
</dbReference>
<sequence length="643" mass="68889">MQDESELGEDGSKADQAAWPTQTRPAMDQFIQRRYLQLENPFLNWDGEGEEDVAEEEPTYRHTFSAFGQGDIKTSGYSFQGAGMDLQGMLTTTPGPMEGQFGPHEEAVSPSRYRKSAGIMNRDAYRQQNSFCSTLSPFTDAEDNTHRQRQRQMDAFHGTSFASTLSNFTDGEGEAFKDGVSPASGLAQALPHPGMILSGTAVGADAGKVGGLSPDIALYAAAMQGVDASQMRDPNSAEEVLRRMYAPAAAGLAQPRPYFMQSPMMPMPGVPGQQFGTPPTGAGSPAFNQALQQMQAAQMAMAAQISQTAQMAQMAQVAQVAHAQAAHAQAAQVAAANAQRASWPGRESTQGGPVFTLPLANVLDSQTLPNADQSPSSPPQAPLPTLGQTMPLGLPGLAGFPTAGTGSWPPNLLAAMQQDQAGRVRAGLLTTGLGKGGSPQTETPRMSGMNSAAPGASTPTGPLSEVTDSEMGSPSSTVPVGGAMGTLQGRLNARSSARAGADKTAMWEGVTTLMVRNIPVRYTQEMLLREWPNNSTYDFLYLPVAANRKRNVSFAFVNFISSESALAFRTRWHKQRLVHFNTQKPLDISPADIQGRDDNILQVVRQKTFRIRNKYFLPAVFDPATGARIHIDDIIKSLNLRPR</sequence>
<name>A0A7S1AC06_NOCSC</name>
<dbReference type="AlphaFoldDB" id="A0A7S1AC06"/>
<feature type="region of interest" description="Disordered" evidence="1">
    <location>
        <begin position="430"/>
        <end position="476"/>
    </location>
</feature>
<evidence type="ECO:0000259" key="2">
    <source>
        <dbReference type="Pfam" id="PF04059"/>
    </source>
</evidence>
<feature type="compositionally biased region" description="Polar residues" evidence="1">
    <location>
        <begin position="438"/>
        <end position="450"/>
    </location>
</feature>
<feature type="region of interest" description="Disordered" evidence="1">
    <location>
        <begin position="1"/>
        <end position="25"/>
    </location>
</feature>
<accession>A0A7S1AC06</accession>
<evidence type="ECO:0000313" key="3">
    <source>
        <dbReference type="EMBL" id="CAD8849216.1"/>
    </source>
</evidence>
<dbReference type="EMBL" id="HBFQ01033460">
    <property type="protein sequence ID" value="CAD8849216.1"/>
    <property type="molecule type" value="Transcribed_RNA"/>
</dbReference>
<feature type="region of interest" description="Disordered" evidence="1">
    <location>
        <begin position="366"/>
        <end position="405"/>
    </location>
</feature>
<reference evidence="3" key="1">
    <citation type="submission" date="2021-01" db="EMBL/GenBank/DDBJ databases">
        <authorList>
            <person name="Corre E."/>
            <person name="Pelletier E."/>
            <person name="Niang G."/>
            <person name="Scheremetjew M."/>
            <person name="Finn R."/>
            <person name="Kale V."/>
            <person name="Holt S."/>
            <person name="Cochrane G."/>
            <person name="Meng A."/>
            <person name="Brown T."/>
            <person name="Cohen L."/>
        </authorList>
    </citation>
    <scope>NUCLEOTIDE SEQUENCE</scope>
</reference>
<feature type="domain" description="Mei2-like C-terminal RNA recognition motif" evidence="2">
    <location>
        <begin position="511"/>
        <end position="600"/>
    </location>
</feature>
<dbReference type="InterPro" id="IPR035979">
    <property type="entry name" value="RBD_domain_sf"/>
</dbReference>
<dbReference type="InterPro" id="IPR007201">
    <property type="entry name" value="Mei2-like_Rrm_C"/>
</dbReference>
<organism evidence="3">
    <name type="scientific">Noctiluca scintillans</name>
    <name type="common">Sea sparkle</name>
    <name type="synonym">Red tide dinoflagellate</name>
    <dbReference type="NCBI Taxonomy" id="2966"/>
    <lineage>
        <taxon>Eukaryota</taxon>
        <taxon>Sar</taxon>
        <taxon>Alveolata</taxon>
        <taxon>Dinophyceae</taxon>
        <taxon>Noctilucales</taxon>
        <taxon>Noctilucaceae</taxon>
        <taxon>Noctiluca</taxon>
    </lineage>
</organism>
<protein>
    <recommendedName>
        <fullName evidence="2">Mei2-like C-terminal RNA recognition motif domain-containing protein</fullName>
    </recommendedName>
</protein>
<dbReference type="Pfam" id="PF04059">
    <property type="entry name" value="RRM_2"/>
    <property type="match status" value="1"/>
</dbReference>
<dbReference type="GO" id="GO:0003676">
    <property type="term" value="F:nucleic acid binding"/>
    <property type="evidence" value="ECO:0007669"/>
    <property type="project" value="InterPro"/>
</dbReference>
<evidence type="ECO:0000256" key="1">
    <source>
        <dbReference type="SAM" id="MobiDB-lite"/>
    </source>
</evidence>
<proteinExistence type="predicted"/>
<gene>
    <name evidence="3" type="ORF">NSCI0253_LOCUS23566</name>
</gene>